<feature type="non-terminal residue" evidence="5">
    <location>
        <position position="1"/>
    </location>
</feature>
<dbReference type="Pfam" id="PF16201">
    <property type="entry name" value="NopRA1"/>
    <property type="match status" value="1"/>
</dbReference>
<evidence type="ECO:0000256" key="1">
    <source>
        <dbReference type="SAM" id="MobiDB-lite"/>
    </source>
</evidence>
<dbReference type="InterPro" id="IPR039844">
    <property type="entry name" value="URB1"/>
</dbReference>
<dbReference type="GO" id="GO:0000463">
    <property type="term" value="P:maturation of LSU-rRNA from tricistronic rRNA transcript (SSU-rRNA, 5.8S rRNA, LSU-rRNA)"/>
    <property type="evidence" value="ECO:0007669"/>
    <property type="project" value="TreeGrafter"/>
</dbReference>
<dbReference type="Pfam" id="PF26140">
    <property type="entry name" value="HEAT_URB1"/>
    <property type="match status" value="1"/>
</dbReference>
<evidence type="ECO:0008006" key="7">
    <source>
        <dbReference type="Google" id="ProtNLM"/>
    </source>
</evidence>
<feature type="region of interest" description="Disordered" evidence="1">
    <location>
        <begin position="2254"/>
        <end position="2283"/>
    </location>
</feature>
<name>A0AAW0IDJ3_MYOGA</name>
<dbReference type="PANTHER" id="PTHR13500:SF0">
    <property type="entry name" value="NUCLEOLAR PRE-RIBOSOMAL-ASSOCIATED PROTEIN 1"/>
    <property type="match status" value="1"/>
</dbReference>
<evidence type="ECO:0000259" key="3">
    <source>
        <dbReference type="Pfam" id="PF16201"/>
    </source>
</evidence>
<keyword evidence="6" id="KW-1185">Reference proteome</keyword>
<organism evidence="5 6">
    <name type="scientific">Myodes glareolus</name>
    <name type="common">Bank vole</name>
    <name type="synonym">Clethrionomys glareolus</name>
    <dbReference type="NCBI Taxonomy" id="447135"/>
    <lineage>
        <taxon>Eukaryota</taxon>
        <taxon>Metazoa</taxon>
        <taxon>Chordata</taxon>
        <taxon>Craniata</taxon>
        <taxon>Vertebrata</taxon>
        <taxon>Euteleostomi</taxon>
        <taxon>Mammalia</taxon>
        <taxon>Eutheria</taxon>
        <taxon>Euarchontoglires</taxon>
        <taxon>Glires</taxon>
        <taxon>Rodentia</taxon>
        <taxon>Myomorpha</taxon>
        <taxon>Muroidea</taxon>
        <taxon>Cricetidae</taxon>
        <taxon>Arvicolinae</taxon>
        <taxon>Myodes</taxon>
    </lineage>
</organism>
<protein>
    <recommendedName>
        <fullName evidence="7">Nucleolar pre-ribosomal-associated protein 1</fullName>
    </recommendedName>
</protein>
<dbReference type="EMBL" id="JBBHLL010000149">
    <property type="protein sequence ID" value="KAK7812599.1"/>
    <property type="molecule type" value="Genomic_DNA"/>
</dbReference>
<dbReference type="Pfam" id="PF11707">
    <property type="entry name" value="Npa1"/>
    <property type="match status" value="1"/>
</dbReference>
<dbReference type="InterPro" id="IPR021714">
    <property type="entry name" value="URB1_N"/>
</dbReference>
<evidence type="ECO:0000259" key="4">
    <source>
        <dbReference type="Pfam" id="PF26140"/>
    </source>
</evidence>
<sequence length="2283" mass="256138">PTQAPAFPPVPPLPCRQRFRSRGFWGACWYLEPAVWAMGVPKRKASPAGRGKRARVEEFTGVQFKTQLRDAQGPGHALEAFVSAAKQLPQETTCDVVEGYIKISMECAEIFQLLSGEKRPESEVQLIFQVFEAILLRTASDLAHFHVVGTNIVKKLLNNHMKLLCESLYASGYRLARACLDLMAAMVTQGPEAARDVCSCFDLNKKALYILVTKRDSKGVHDVRLAYIQFALSFLIAGDDNTIGQVLELKEFIPCIFSSGIKEDKISTINILLSTLKTKVIHNKNITKTQKVRFFTGQLLNHIAALYNWNGITDVLPENPESTEVSSEEAGKAMVRDLVHNFLIDLCCSRKHGISFYDASLGTSGRGGNLTLLHFLLSLKTATGDELVASLVVNILKVCPDLLTRYFKEVTFSFLPRVQSTWLNNMKLLNKLDSTPVKHSALSLISVILKRALKTVDHCLDKEAWQDSGVYTAEMMEEFVQLFREALSKILPDLNTVIWVWQSFKKQEIKQDHGKGKKSNNKTPAASKAVQHDDAETILLKAVLLQVICLYQQVVPHMIIQYNFDFSKLLKGIISEQGPPKEVPPVLQHHMLKVALELPASKFLWLKAQESHDAEIVGGERSVFYLLMKMFVNSRHLQLKSSTKLLIIKILRDTGVFEHTWKELEMWLEHLDGTAEEHREAVIQFLERILLTLVMSPHSYTDKASEFVQEASTLQASVGKQDADDVSIPISHIDDVLDMVDVLVDGSEGLDEDIGFLLDEDMILLTFPFSALVPAALEARNKLLLGTESTAGESIVAYLIMVLTDLLHTQRDPLALCLLLQSYDKFEPASLLCRQQLARFHRYYSLWIPEQAQEVLPLQVPDSSVPHVPPSSCFPTLLQTAYESHTLGDKSVQTQLLAAVPCLALQHMVRSAKQVLLYLRSTVENFGQLGKSVGPALLQLLLDLLKHLVVHAEQLDAQNQQKAEAIRAESDLFLDLESMTSLELAADKTVEEVLVAILKHPTLESWFLALERKALPPHTLSPILVKLLAAHFSSGVLQLLVASSPVLHKLGQLGLLAKYSEAITQSVLKELRARTVNSATTPKTLPQLEALRELHPYMESVQIREVTLALLGLPEAHLLTQQAVQSPEKERQLSSLGKTLVQLLTSSPQDQLQQNELLWWAEYVRGLGALLPTLAEHKLDTVFLQTLQRDPLLASVVSAELLEYCLVRRTEAALGIASLLLQHSSTHLLKFELWCGRPGVGLLQEHLDDFLPLVHVYLQHRTQGCFVRPAGVCSAVTPVLKALWRQVRDRLFHTDGLSNPELHLESLAQLIPFARTKDLHVLMDHLPSMLRTLSSHKSWIVADSVAAALAESAEELSAWKKTLLGSCVQWLTASFSAREPGDENTQKQEKPMLLRLSELLHELKEVEPDDWQQFVKTGLKFRYQDLTFLKTLLDATKLLYSPESSVHTKLVQLPVVHMMLTQHSLFLPTMLTSEEEENLLDSQVKETLVDLMSTVVRMCPSVCESSHFAVLLGTYSATLSVLDQKILLLLRAYEQNNLSLISFRVLLWGPAAVEHHKTCRSLGKSLWQQPSVGDILRLLDPDQMMQTILHFPQYRRLLPTEDTGEPLVFKDNTVRVDLDSLYDPCFLLHLFGELTRPEFVVDCRKFLDSNALGLTVAALSSYDPKMRAAAYSVLAAYYSHLEGARFREQSQVLYLLDVVRNGIKAPNLRLPFTVALFIAKAALQILKPEEHMYWKISKFLLSHENLNMDKLPGFYQFFYSSDFQQKTEQEWVLGILRQGIRDKHCYELCSRRGVFHIILSFFSSPLCDEVAKNWILEILQNVAHITRSAYEVIRDYSLLTWILHILESRFVETRLLSNVISLLHTLWVTNLGNKAPEQGGQPPCQPGSQESQKMLALHIVDEFLYVLIALTTHLRPTLASAHLINFFWTLESVLSYRATILKTFKDMGRFTVNKVTLSTKDVLVLLYKWSLIERDMKLQGALKAVIEQHQVKDLMKMLKDKNKPMTAAHAKGPRGRRKRHGEVEEAAEPELEASSLAACKDLLRATLTHWGPVVPVLGPTQESVGQAAPRSKTLDSAHAAASLVANWVLRSLAECPLSRTEATRLLDWLESHILPHPVVVADLLGDSAVTSGIFRLYNRHCSVQGLAEPAQDVACKFNTIMLQLLAAQGRIDSPFHPVVEALCLDCLDEKDEAKRAPTVFLVSLYVKDIWLGAQQPDTFLAHVRMACETVKRRPHDEAEAEAIVALCRNIDSSAQTQTPDSPLLTSAPATSRKSRPRFPGGVN</sequence>
<feature type="region of interest" description="Disordered" evidence="1">
    <location>
        <begin position="2002"/>
        <end position="2027"/>
    </location>
</feature>
<evidence type="ECO:0000313" key="6">
    <source>
        <dbReference type="Proteomes" id="UP001488838"/>
    </source>
</evidence>
<dbReference type="PANTHER" id="PTHR13500">
    <property type="entry name" value="NUCLEOLAR PRERIBOSOMAL-ASSOCIATED PROTEIN 1"/>
    <property type="match status" value="1"/>
</dbReference>
<comment type="caution">
    <text evidence="5">The sequence shown here is derived from an EMBL/GenBank/DDBJ whole genome shotgun (WGS) entry which is preliminary data.</text>
</comment>
<feature type="domain" description="URB1 C-terminal" evidence="3">
    <location>
        <begin position="1652"/>
        <end position="1841"/>
    </location>
</feature>
<feature type="domain" description="URB1 central HEAT repeat" evidence="4">
    <location>
        <begin position="621"/>
        <end position="711"/>
    </location>
</feature>
<dbReference type="SUPFAM" id="SSF48371">
    <property type="entry name" value="ARM repeat"/>
    <property type="match status" value="1"/>
</dbReference>
<reference evidence="5 6" key="1">
    <citation type="journal article" date="2023" name="bioRxiv">
        <title>Conserved and derived expression patterns and positive selection on dental genes reveal complex evolutionary context of ever-growing rodent molars.</title>
        <authorList>
            <person name="Calamari Z.T."/>
            <person name="Song A."/>
            <person name="Cohen E."/>
            <person name="Akter M."/>
            <person name="Roy R.D."/>
            <person name="Hallikas O."/>
            <person name="Christensen M.M."/>
            <person name="Li P."/>
            <person name="Marangoni P."/>
            <person name="Jernvall J."/>
            <person name="Klein O.D."/>
        </authorList>
    </citation>
    <scope>NUCLEOTIDE SEQUENCE [LARGE SCALE GENOMIC DNA]</scope>
    <source>
        <strain evidence="5">V071</strain>
    </source>
</reference>
<dbReference type="GO" id="GO:0000466">
    <property type="term" value="P:maturation of 5.8S rRNA from tricistronic rRNA transcript (SSU-rRNA, 5.8S rRNA, LSU-rRNA)"/>
    <property type="evidence" value="ECO:0007669"/>
    <property type="project" value="TreeGrafter"/>
</dbReference>
<feature type="domain" description="URB1 N-terminal" evidence="2">
    <location>
        <begin position="107"/>
        <end position="425"/>
    </location>
</feature>
<dbReference type="Proteomes" id="UP001488838">
    <property type="component" value="Unassembled WGS sequence"/>
</dbReference>
<evidence type="ECO:0000259" key="2">
    <source>
        <dbReference type="Pfam" id="PF11707"/>
    </source>
</evidence>
<gene>
    <name evidence="5" type="ORF">U0070_021579</name>
</gene>
<proteinExistence type="predicted"/>
<dbReference type="InterPro" id="IPR032436">
    <property type="entry name" value="URB1_C"/>
</dbReference>
<dbReference type="InterPro" id="IPR016024">
    <property type="entry name" value="ARM-type_fold"/>
</dbReference>
<feature type="compositionally biased region" description="Polar residues" evidence="1">
    <location>
        <begin position="2254"/>
        <end position="2271"/>
    </location>
</feature>
<feature type="compositionally biased region" description="Basic residues" evidence="1">
    <location>
        <begin position="2011"/>
        <end position="2020"/>
    </location>
</feature>
<evidence type="ECO:0000313" key="5">
    <source>
        <dbReference type="EMBL" id="KAK7812599.1"/>
    </source>
</evidence>
<dbReference type="GO" id="GO:0005730">
    <property type="term" value="C:nucleolus"/>
    <property type="evidence" value="ECO:0007669"/>
    <property type="project" value="TreeGrafter"/>
</dbReference>
<accession>A0AAW0IDJ3</accession>
<dbReference type="InterPro" id="IPR059018">
    <property type="entry name" value="HEAT_URB1"/>
</dbReference>